<dbReference type="Proteomes" id="UP000008467">
    <property type="component" value="Chromosome"/>
</dbReference>
<dbReference type="Pfam" id="PF00027">
    <property type="entry name" value="cNMP_binding"/>
    <property type="match status" value="1"/>
</dbReference>
<dbReference type="STRING" id="642492.Clole_4180"/>
<evidence type="ECO:0000313" key="3">
    <source>
        <dbReference type="Proteomes" id="UP000008467"/>
    </source>
</evidence>
<evidence type="ECO:0000313" key="2">
    <source>
        <dbReference type="EMBL" id="ADZ85852.1"/>
    </source>
</evidence>
<dbReference type="KEGG" id="cle:Clole_4180"/>
<accession>F2JMT7</accession>
<dbReference type="PROSITE" id="PS50042">
    <property type="entry name" value="CNMP_BINDING_3"/>
    <property type="match status" value="1"/>
</dbReference>
<dbReference type="CDD" id="cd00038">
    <property type="entry name" value="CAP_ED"/>
    <property type="match status" value="1"/>
</dbReference>
<name>F2JMT7_CELLD</name>
<evidence type="ECO:0000259" key="1">
    <source>
        <dbReference type="PROSITE" id="PS50042"/>
    </source>
</evidence>
<dbReference type="AlphaFoldDB" id="F2JMT7"/>
<dbReference type="SUPFAM" id="SSF51206">
    <property type="entry name" value="cAMP-binding domain-like"/>
    <property type="match status" value="1"/>
</dbReference>
<keyword evidence="3" id="KW-1185">Reference proteome</keyword>
<organism evidence="2 3">
    <name type="scientific">Cellulosilyticum lentocellum (strain ATCC 49066 / DSM 5427 / NCIMB 11756 / RHM5)</name>
    <name type="common">Clostridium lentocellum</name>
    <dbReference type="NCBI Taxonomy" id="642492"/>
    <lineage>
        <taxon>Bacteria</taxon>
        <taxon>Bacillati</taxon>
        <taxon>Bacillota</taxon>
        <taxon>Clostridia</taxon>
        <taxon>Lachnospirales</taxon>
        <taxon>Cellulosilyticaceae</taxon>
        <taxon>Cellulosilyticum</taxon>
    </lineage>
</organism>
<proteinExistence type="predicted"/>
<dbReference type="InterPro" id="IPR014710">
    <property type="entry name" value="RmlC-like_jellyroll"/>
</dbReference>
<dbReference type="HOGENOM" id="CLU_075053_9_1_9"/>
<dbReference type="InterPro" id="IPR000595">
    <property type="entry name" value="cNMP-bd_dom"/>
</dbReference>
<sequence>MIVRPSEYLEKRLQVTLNQHVKKMIDQDTKVVLFPAGHTVLWEGDTSSYLYYIIQGVVRGYYIDSKGNDITKCFCAEDDFFSTEGFRISSPATFTIECLEDCKCFQFPYALLKSIVNTNKGIGDLVSHLFQVEVSKQEDRIKKLMLLNAEERYLTFCNDYPHLHNRIALKYIASYIGVRAASLSRIRKQQKSYEN</sequence>
<feature type="domain" description="Cyclic nucleotide-binding" evidence="1">
    <location>
        <begin position="13"/>
        <end position="116"/>
    </location>
</feature>
<protein>
    <submittedName>
        <fullName evidence="2">Putative transcriptional regulator, Crp/Fnr family</fullName>
    </submittedName>
</protein>
<dbReference type="SMART" id="SM00100">
    <property type="entry name" value="cNMP"/>
    <property type="match status" value="1"/>
</dbReference>
<dbReference type="EMBL" id="CP002582">
    <property type="protein sequence ID" value="ADZ85852.1"/>
    <property type="molecule type" value="Genomic_DNA"/>
</dbReference>
<dbReference type="InterPro" id="IPR018490">
    <property type="entry name" value="cNMP-bd_dom_sf"/>
</dbReference>
<dbReference type="eggNOG" id="COG0664">
    <property type="taxonomic scope" value="Bacteria"/>
</dbReference>
<reference evidence="2 3" key="1">
    <citation type="journal article" date="2011" name="J. Bacteriol.">
        <title>Complete genome sequence of the cellulose-degrading bacterium Cellulosilyticum lentocellum.</title>
        <authorList>
            <consortium name="US DOE Joint Genome Institute"/>
            <person name="Miller D.A."/>
            <person name="Suen G."/>
            <person name="Bruce D."/>
            <person name="Copeland A."/>
            <person name="Cheng J.F."/>
            <person name="Detter C."/>
            <person name="Goodwin L.A."/>
            <person name="Han C.S."/>
            <person name="Hauser L.J."/>
            <person name="Land M.L."/>
            <person name="Lapidus A."/>
            <person name="Lucas S."/>
            <person name="Meincke L."/>
            <person name="Pitluck S."/>
            <person name="Tapia R."/>
            <person name="Teshima H."/>
            <person name="Woyke T."/>
            <person name="Fox B.G."/>
            <person name="Angert E.R."/>
            <person name="Currie C.R."/>
        </authorList>
    </citation>
    <scope>NUCLEOTIDE SEQUENCE [LARGE SCALE GENOMIC DNA]</scope>
    <source>
        <strain evidence="3">ATCC 49066 / DSM 5427 / NCIMB 11756 / RHM5</strain>
    </source>
</reference>
<dbReference type="Gene3D" id="2.60.120.10">
    <property type="entry name" value="Jelly Rolls"/>
    <property type="match status" value="1"/>
</dbReference>
<gene>
    <name evidence="2" type="ordered locus">Clole_4180</name>
</gene>